<accession>A0A9I9D634</accession>
<dbReference type="Gramene" id="MELO3C013649.2.1">
    <property type="protein sequence ID" value="MELO3C013649.2.1"/>
    <property type="gene ID" value="MELO3C013649.2"/>
</dbReference>
<evidence type="ECO:0000313" key="1">
    <source>
        <dbReference type="EnsemblPlants" id="MELO3C013649.2.1"/>
    </source>
</evidence>
<proteinExistence type="predicted"/>
<name>A0A9I9D634_CUCME</name>
<reference evidence="1" key="1">
    <citation type="submission" date="2023-03" db="UniProtKB">
        <authorList>
            <consortium name="EnsemblPlants"/>
        </authorList>
    </citation>
    <scope>IDENTIFICATION</scope>
</reference>
<protein>
    <submittedName>
        <fullName evidence="1">Uncharacterized protein</fullName>
    </submittedName>
</protein>
<organism evidence="1">
    <name type="scientific">Cucumis melo</name>
    <name type="common">Muskmelon</name>
    <dbReference type="NCBI Taxonomy" id="3656"/>
    <lineage>
        <taxon>Eukaryota</taxon>
        <taxon>Viridiplantae</taxon>
        <taxon>Streptophyta</taxon>
        <taxon>Embryophyta</taxon>
        <taxon>Tracheophyta</taxon>
        <taxon>Spermatophyta</taxon>
        <taxon>Magnoliopsida</taxon>
        <taxon>eudicotyledons</taxon>
        <taxon>Gunneridae</taxon>
        <taxon>Pentapetalae</taxon>
        <taxon>rosids</taxon>
        <taxon>fabids</taxon>
        <taxon>Cucurbitales</taxon>
        <taxon>Cucurbitaceae</taxon>
        <taxon>Benincaseae</taxon>
        <taxon>Cucumis</taxon>
    </lineage>
</organism>
<dbReference type="AlphaFoldDB" id="A0A9I9D634"/>
<sequence>MAGGFPERRRLQQDYDMLRCFEVRQRWLREQPNCDDWILTWFISCLDGGGGRRWLDD</sequence>
<dbReference type="EnsemblPlants" id="MELO3C013649.2.1">
    <property type="protein sequence ID" value="MELO3C013649.2.1"/>
    <property type="gene ID" value="MELO3C013649.2"/>
</dbReference>